<dbReference type="AlphaFoldDB" id="A0A330L1A5"/>
<name>A0A330L1A5_9BACT</name>
<protein>
    <submittedName>
        <fullName evidence="1">Uncharacterized protein</fullName>
    </submittedName>
</protein>
<accession>A0A330L1A5</accession>
<organism evidence="1 2">
    <name type="scientific">Nitrospira lenta</name>
    <dbReference type="NCBI Taxonomy" id="1436998"/>
    <lineage>
        <taxon>Bacteria</taxon>
        <taxon>Pseudomonadati</taxon>
        <taxon>Nitrospirota</taxon>
        <taxon>Nitrospiria</taxon>
        <taxon>Nitrospirales</taxon>
        <taxon>Nitrospiraceae</taxon>
        <taxon>Nitrospira</taxon>
    </lineage>
</organism>
<sequence>MVGLSVSALMTMLLRFTSFARLTLAGAFYSLTLSGCLSPITLNRAVTAYDEAVTDAISKQLLINIARAHRHQPIHFTGVSNIAATFDFRVNAGATPALTGDTGMTLVPTFGGSVAENPTISIVPIEGEEFTKRLLTPFQETKFVLLLRQRFDIDLMLRLMMQELRIKQDGREVAFRNTPSDKQGYEMFRRVVTHLSAIQDQNQLYAEPLISHRTWTIPANSVSAEGFQSLQNEYLLTYNQKDATYTLQKPIVGRVLITNYDPDTLSPEEREQLIYETQNGHVSDVSFDIRPGHFGGEYPLRGNFRLRSFNTILSALGRGLEEEREYHVEKDPRTMPVEENPVHTIELVMSDSAPSDADMSVKFHGKHYAVDTTGPLTRWNRKGFQLLYFLFQMTVSEVPRVGVPSITIAK</sequence>
<dbReference type="EMBL" id="OUNR01000001">
    <property type="protein sequence ID" value="SPP63117.1"/>
    <property type="molecule type" value="Genomic_DNA"/>
</dbReference>
<evidence type="ECO:0000313" key="1">
    <source>
        <dbReference type="EMBL" id="SPP63117.1"/>
    </source>
</evidence>
<dbReference type="InParanoid" id="A0A330L1A5"/>
<dbReference type="Proteomes" id="UP000248168">
    <property type="component" value="Unassembled WGS sequence"/>
</dbReference>
<keyword evidence="2" id="KW-1185">Reference proteome</keyword>
<reference evidence="2" key="1">
    <citation type="submission" date="2018-04" db="EMBL/GenBank/DDBJ databases">
        <authorList>
            <person name="Lucker S."/>
            <person name="Sakoula D."/>
        </authorList>
    </citation>
    <scope>NUCLEOTIDE SEQUENCE [LARGE SCALE GENOMIC DNA]</scope>
</reference>
<evidence type="ECO:0000313" key="2">
    <source>
        <dbReference type="Proteomes" id="UP000248168"/>
    </source>
</evidence>
<proteinExistence type="predicted"/>
<gene>
    <name evidence="1" type="ORF">NITLEN_10203</name>
</gene>